<dbReference type="PRINTS" id="PR00038">
    <property type="entry name" value="HTHLUXR"/>
</dbReference>
<dbReference type="Pfam" id="PF00196">
    <property type="entry name" value="GerE"/>
    <property type="match status" value="1"/>
</dbReference>
<dbReference type="InterPro" id="IPR000792">
    <property type="entry name" value="Tscrpt_reg_LuxR_C"/>
</dbReference>
<evidence type="ECO:0000259" key="2">
    <source>
        <dbReference type="PROSITE" id="PS50043"/>
    </source>
</evidence>
<dbReference type="PANTHER" id="PTHR43214:SF43">
    <property type="entry name" value="TWO-COMPONENT RESPONSE REGULATOR"/>
    <property type="match status" value="1"/>
</dbReference>
<evidence type="ECO:0000313" key="3">
    <source>
        <dbReference type="EMBL" id="MBB5803797.1"/>
    </source>
</evidence>
<proteinExistence type="predicted"/>
<accession>A0A7W9HK65</accession>
<dbReference type="RefSeq" id="WP_184921297.1">
    <property type="nucleotide sequence ID" value="NZ_JACHMO010000001.1"/>
</dbReference>
<dbReference type="AlphaFoldDB" id="A0A7W9HK65"/>
<dbReference type="PROSITE" id="PS00622">
    <property type="entry name" value="HTH_LUXR_1"/>
    <property type="match status" value="1"/>
</dbReference>
<name>A0A7W9HK65_9PSEU</name>
<dbReference type="PANTHER" id="PTHR43214">
    <property type="entry name" value="TWO-COMPONENT RESPONSE REGULATOR"/>
    <property type="match status" value="1"/>
</dbReference>
<keyword evidence="4" id="KW-1185">Reference proteome</keyword>
<dbReference type="EMBL" id="JACHMO010000001">
    <property type="protein sequence ID" value="MBB5803797.1"/>
    <property type="molecule type" value="Genomic_DNA"/>
</dbReference>
<protein>
    <submittedName>
        <fullName evidence="3">DNA-binding NarL/FixJ family response regulator</fullName>
    </submittedName>
</protein>
<dbReference type="PROSITE" id="PS50043">
    <property type="entry name" value="HTH_LUXR_2"/>
    <property type="match status" value="1"/>
</dbReference>
<reference evidence="3 4" key="1">
    <citation type="submission" date="2020-08" db="EMBL/GenBank/DDBJ databases">
        <title>Sequencing the genomes of 1000 actinobacteria strains.</title>
        <authorList>
            <person name="Klenk H.-P."/>
        </authorList>
    </citation>
    <scope>NUCLEOTIDE SEQUENCE [LARGE SCALE GENOMIC DNA]</scope>
    <source>
        <strain evidence="3 4">DSM 45486</strain>
    </source>
</reference>
<dbReference type="GO" id="GO:0006355">
    <property type="term" value="P:regulation of DNA-templated transcription"/>
    <property type="evidence" value="ECO:0007669"/>
    <property type="project" value="InterPro"/>
</dbReference>
<dbReference type="CDD" id="cd06170">
    <property type="entry name" value="LuxR_C_like"/>
    <property type="match status" value="1"/>
</dbReference>
<sequence>MRDIRTAVVCTDSESGDGLADDLAGRSGLRVVLRLTGTSGTSVRQADLRRAKCDVVVVLMAESDVTDPVLRLVMGANAKVVLAAGRMGDDQVYAAARVGVRGFASADDVNEVALAVVETHRDGSWLPPRLGSGLVRFLSRSPTPNPMLTAIERDILEQVCDGALNSEIARTLCCTSDNIKWHLKNTYRKLQVRNRAEAAAYAVRTGIVGA</sequence>
<dbReference type="GO" id="GO:0003677">
    <property type="term" value="F:DNA binding"/>
    <property type="evidence" value="ECO:0007669"/>
    <property type="project" value="UniProtKB-KW"/>
</dbReference>
<organism evidence="3 4">
    <name type="scientific">Saccharothrix ecbatanensis</name>
    <dbReference type="NCBI Taxonomy" id="1105145"/>
    <lineage>
        <taxon>Bacteria</taxon>
        <taxon>Bacillati</taxon>
        <taxon>Actinomycetota</taxon>
        <taxon>Actinomycetes</taxon>
        <taxon>Pseudonocardiales</taxon>
        <taxon>Pseudonocardiaceae</taxon>
        <taxon>Saccharothrix</taxon>
    </lineage>
</organism>
<dbReference type="InterPro" id="IPR016032">
    <property type="entry name" value="Sig_transdc_resp-reg_C-effctor"/>
</dbReference>
<dbReference type="SMART" id="SM00421">
    <property type="entry name" value="HTH_LUXR"/>
    <property type="match status" value="1"/>
</dbReference>
<dbReference type="InterPro" id="IPR039420">
    <property type="entry name" value="WalR-like"/>
</dbReference>
<evidence type="ECO:0000313" key="4">
    <source>
        <dbReference type="Proteomes" id="UP000552097"/>
    </source>
</evidence>
<evidence type="ECO:0000256" key="1">
    <source>
        <dbReference type="ARBA" id="ARBA00023125"/>
    </source>
</evidence>
<comment type="caution">
    <text evidence="3">The sequence shown here is derived from an EMBL/GenBank/DDBJ whole genome shotgun (WGS) entry which is preliminary data.</text>
</comment>
<feature type="domain" description="HTH luxR-type" evidence="2">
    <location>
        <begin position="141"/>
        <end position="206"/>
    </location>
</feature>
<gene>
    <name evidence="3" type="ORF">F4560_003565</name>
</gene>
<dbReference type="SUPFAM" id="SSF46894">
    <property type="entry name" value="C-terminal effector domain of the bipartite response regulators"/>
    <property type="match status" value="1"/>
</dbReference>
<dbReference type="Proteomes" id="UP000552097">
    <property type="component" value="Unassembled WGS sequence"/>
</dbReference>
<keyword evidence="1 3" id="KW-0238">DNA-binding</keyword>
<dbReference type="Gene3D" id="3.40.50.2300">
    <property type="match status" value="1"/>
</dbReference>